<keyword evidence="3" id="KW-0808">Transferase</keyword>
<evidence type="ECO:0000313" key="11">
    <source>
        <dbReference type="EMBL" id="GAA0148981.1"/>
    </source>
</evidence>
<evidence type="ECO:0000256" key="1">
    <source>
        <dbReference type="ARBA" id="ARBA00012513"/>
    </source>
</evidence>
<feature type="compositionally biased region" description="Basic residues" evidence="9">
    <location>
        <begin position="680"/>
        <end position="689"/>
    </location>
</feature>
<dbReference type="PANTHER" id="PTHR47989">
    <property type="entry name" value="OS01G0750732 PROTEIN"/>
    <property type="match status" value="1"/>
</dbReference>
<dbReference type="PROSITE" id="PS00109">
    <property type="entry name" value="PROTEIN_KINASE_TYR"/>
    <property type="match status" value="1"/>
</dbReference>
<keyword evidence="6" id="KW-0067">ATP-binding</keyword>
<evidence type="ECO:0000256" key="5">
    <source>
        <dbReference type="ARBA" id="ARBA00022777"/>
    </source>
</evidence>
<comment type="caution">
    <text evidence="11">The sequence shown here is derived from an EMBL/GenBank/DDBJ whole genome shotgun (WGS) entry which is preliminary data.</text>
</comment>
<evidence type="ECO:0000256" key="7">
    <source>
        <dbReference type="ARBA" id="ARBA00047899"/>
    </source>
</evidence>
<feature type="domain" description="Protein kinase" evidence="10">
    <location>
        <begin position="375"/>
        <end position="656"/>
    </location>
</feature>
<dbReference type="PANTHER" id="PTHR47989:SF14">
    <property type="entry name" value="INACTIVE PROTEIN KINASE SELMODRAFT_444075"/>
    <property type="match status" value="1"/>
</dbReference>
<keyword evidence="5" id="KW-0418">Kinase</keyword>
<dbReference type="InterPro" id="IPR014729">
    <property type="entry name" value="Rossmann-like_a/b/a_fold"/>
</dbReference>
<dbReference type="GO" id="GO:0004713">
    <property type="term" value="F:protein tyrosine kinase activity"/>
    <property type="evidence" value="ECO:0007669"/>
    <property type="project" value="InterPro"/>
</dbReference>
<evidence type="ECO:0000256" key="3">
    <source>
        <dbReference type="ARBA" id="ARBA00022679"/>
    </source>
</evidence>
<dbReference type="Pfam" id="PF07714">
    <property type="entry name" value="PK_Tyr_Ser-Thr"/>
    <property type="match status" value="1"/>
</dbReference>
<dbReference type="EMBL" id="BAABME010001330">
    <property type="protein sequence ID" value="GAA0148981.1"/>
    <property type="molecule type" value="Genomic_DNA"/>
</dbReference>
<dbReference type="EC" id="2.7.11.1" evidence="1"/>
<dbReference type="InterPro" id="IPR000719">
    <property type="entry name" value="Prot_kinase_dom"/>
</dbReference>
<dbReference type="FunFam" id="1.10.510.10:FF:001023">
    <property type="entry name" value="Os07g0541700 protein"/>
    <property type="match status" value="1"/>
</dbReference>
<keyword evidence="4" id="KW-0547">Nucleotide-binding</keyword>
<keyword evidence="2" id="KW-0723">Serine/threonine-protein kinase</keyword>
<evidence type="ECO:0000256" key="8">
    <source>
        <dbReference type="ARBA" id="ARBA00048679"/>
    </source>
</evidence>
<gene>
    <name evidence="11" type="ORF">LIER_08273</name>
</gene>
<dbReference type="InterPro" id="IPR008266">
    <property type="entry name" value="Tyr_kinase_AS"/>
</dbReference>
<proteinExistence type="predicted"/>
<comment type="catalytic activity">
    <reaction evidence="8">
        <text>L-seryl-[protein] + ATP = O-phospho-L-seryl-[protein] + ADP + H(+)</text>
        <dbReference type="Rhea" id="RHEA:17989"/>
        <dbReference type="Rhea" id="RHEA-COMP:9863"/>
        <dbReference type="Rhea" id="RHEA-COMP:11604"/>
        <dbReference type="ChEBI" id="CHEBI:15378"/>
        <dbReference type="ChEBI" id="CHEBI:29999"/>
        <dbReference type="ChEBI" id="CHEBI:30616"/>
        <dbReference type="ChEBI" id="CHEBI:83421"/>
        <dbReference type="ChEBI" id="CHEBI:456216"/>
        <dbReference type="EC" id="2.7.11.1"/>
    </reaction>
</comment>
<dbReference type="GO" id="GO:0005524">
    <property type="term" value="F:ATP binding"/>
    <property type="evidence" value="ECO:0007669"/>
    <property type="project" value="UniProtKB-KW"/>
</dbReference>
<dbReference type="GO" id="GO:0004674">
    <property type="term" value="F:protein serine/threonine kinase activity"/>
    <property type="evidence" value="ECO:0007669"/>
    <property type="project" value="UniProtKB-KW"/>
</dbReference>
<reference evidence="11 12" key="1">
    <citation type="submission" date="2024-01" db="EMBL/GenBank/DDBJ databases">
        <title>The complete chloroplast genome sequence of Lithospermum erythrorhizon: insights into the phylogenetic relationship among Boraginaceae species and the maternal lineages of purple gromwells.</title>
        <authorList>
            <person name="Okada T."/>
            <person name="Watanabe K."/>
        </authorList>
    </citation>
    <scope>NUCLEOTIDE SEQUENCE [LARGE SCALE GENOMIC DNA]</scope>
</reference>
<dbReference type="Gene3D" id="1.10.510.10">
    <property type="entry name" value="Transferase(Phosphotransferase) domain 1"/>
    <property type="match status" value="1"/>
</dbReference>
<evidence type="ECO:0000256" key="6">
    <source>
        <dbReference type="ARBA" id="ARBA00022840"/>
    </source>
</evidence>
<dbReference type="InterPro" id="IPR020635">
    <property type="entry name" value="Tyr_kinase_cat_dom"/>
</dbReference>
<evidence type="ECO:0000259" key="10">
    <source>
        <dbReference type="PROSITE" id="PS50011"/>
    </source>
</evidence>
<evidence type="ECO:0000313" key="12">
    <source>
        <dbReference type="Proteomes" id="UP001454036"/>
    </source>
</evidence>
<dbReference type="InterPro" id="IPR001245">
    <property type="entry name" value="Ser-Thr/Tyr_kinase_cat_dom"/>
</dbReference>
<feature type="region of interest" description="Disordered" evidence="9">
    <location>
        <begin position="667"/>
        <end position="689"/>
    </location>
</feature>
<accession>A0AAV3PCG8</accession>
<evidence type="ECO:0000256" key="4">
    <source>
        <dbReference type="ARBA" id="ARBA00022741"/>
    </source>
</evidence>
<dbReference type="SUPFAM" id="SSF56112">
    <property type="entry name" value="Protein kinase-like (PK-like)"/>
    <property type="match status" value="1"/>
</dbReference>
<protein>
    <recommendedName>
        <fullName evidence="1">non-specific serine/threonine protein kinase</fullName>
        <ecNumber evidence="1">2.7.11.1</ecNumber>
    </recommendedName>
</protein>
<dbReference type="CDD" id="cd14066">
    <property type="entry name" value="STKc_IRAK"/>
    <property type="match status" value="1"/>
</dbReference>
<comment type="catalytic activity">
    <reaction evidence="7">
        <text>L-threonyl-[protein] + ATP = O-phospho-L-threonyl-[protein] + ADP + H(+)</text>
        <dbReference type="Rhea" id="RHEA:46608"/>
        <dbReference type="Rhea" id="RHEA-COMP:11060"/>
        <dbReference type="Rhea" id="RHEA-COMP:11605"/>
        <dbReference type="ChEBI" id="CHEBI:15378"/>
        <dbReference type="ChEBI" id="CHEBI:30013"/>
        <dbReference type="ChEBI" id="CHEBI:30616"/>
        <dbReference type="ChEBI" id="CHEBI:61977"/>
        <dbReference type="ChEBI" id="CHEBI:456216"/>
        <dbReference type="EC" id="2.7.11.1"/>
    </reaction>
</comment>
<sequence>MPRGSADRVIVAVKAEKSISKNALAWALTHVARQGDSLMLLAVLSHTKERSWFWRSKKQGRRGQSSDYLKFPDRINQISDSCSEMVLQFHQQFRVSVRIKVVSPLSFGVVASEARNTGADWVVLDKKLKHEQKLCMEELHCNIVLMKGSQAKVLKLNLASTEDVHTPFISAPSSPVTDSVKFQEKRVRHSTPVSSPENPAISYRKSSVEKSFAIPEIGSLPFLVYEKNPLYEGHYKEKYGYIHCQDRLSQSFNAMDSIGQKIITLSKNQSYLSDGDRRLLWLAQNQLVDKNVKKAVSCRDFVEFRQSPTFTNYERSSKHTGNFEGESSIRKAVSLDQTSSISPPLCSICQHKAPSFGKPPRQFSFDELEEATSGFADANFLAEGGFGVVHRGVLENGQVVAVKQLKFGGLHGDADFCREVRVLSCAQHKNVVLLIGFCVEGNKRLLVYEYICNGSLEFHLHGNLRKSLDWSSRLKIAIGTARGLRYLHEDCRVGCIVHRDLRPNNILLTHDFEPQVADFGIARLHCEWETFDEERVVGTAGYLAPEYFCGGKLTEKVDAYAFGLILLELITGRKNYRLPHNEDSVYSFSLLEQLRLLEHSNQVLDPCLEDQPVNLPHELQAMYRAAVLCLQQDPDLRPSMSKVLGTLEGCSSVPRVFDVESIGSRSGYMQGLNPKEDPHTRRHYRTFSD</sequence>
<dbReference type="Gene3D" id="3.30.200.20">
    <property type="entry name" value="Phosphorylase Kinase, domain 1"/>
    <property type="match status" value="1"/>
</dbReference>
<dbReference type="InterPro" id="IPR011009">
    <property type="entry name" value="Kinase-like_dom_sf"/>
</dbReference>
<dbReference type="SMART" id="SM00219">
    <property type="entry name" value="TyrKc"/>
    <property type="match status" value="1"/>
</dbReference>
<name>A0AAV3PCG8_LITER</name>
<dbReference type="Gene3D" id="3.40.50.620">
    <property type="entry name" value="HUPs"/>
    <property type="match status" value="1"/>
</dbReference>
<evidence type="ECO:0000256" key="9">
    <source>
        <dbReference type="SAM" id="MobiDB-lite"/>
    </source>
</evidence>
<dbReference type="PROSITE" id="PS50011">
    <property type="entry name" value="PROTEIN_KINASE_DOM"/>
    <property type="match status" value="1"/>
</dbReference>
<keyword evidence="12" id="KW-1185">Reference proteome</keyword>
<dbReference type="FunFam" id="3.30.200.20:FF:000162">
    <property type="entry name" value="Adenine nucleotide alpha hydrolase-like domain kinase"/>
    <property type="match status" value="1"/>
</dbReference>
<organism evidence="11 12">
    <name type="scientific">Lithospermum erythrorhizon</name>
    <name type="common">Purple gromwell</name>
    <name type="synonym">Lithospermum officinale var. erythrorhizon</name>
    <dbReference type="NCBI Taxonomy" id="34254"/>
    <lineage>
        <taxon>Eukaryota</taxon>
        <taxon>Viridiplantae</taxon>
        <taxon>Streptophyta</taxon>
        <taxon>Embryophyta</taxon>
        <taxon>Tracheophyta</taxon>
        <taxon>Spermatophyta</taxon>
        <taxon>Magnoliopsida</taxon>
        <taxon>eudicotyledons</taxon>
        <taxon>Gunneridae</taxon>
        <taxon>Pentapetalae</taxon>
        <taxon>asterids</taxon>
        <taxon>lamiids</taxon>
        <taxon>Boraginales</taxon>
        <taxon>Boraginaceae</taxon>
        <taxon>Boraginoideae</taxon>
        <taxon>Lithospermeae</taxon>
        <taxon>Lithospermum</taxon>
    </lineage>
</organism>
<dbReference type="Proteomes" id="UP001454036">
    <property type="component" value="Unassembled WGS sequence"/>
</dbReference>
<dbReference type="AlphaFoldDB" id="A0AAV3PCG8"/>
<evidence type="ECO:0000256" key="2">
    <source>
        <dbReference type="ARBA" id="ARBA00022527"/>
    </source>
</evidence>